<protein>
    <submittedName>
        <fullName evidence="1">Uncharacterized protein</fullName>
    </submittedName>
</protein>
<proteinExistence type="predicted"/>
<reference evidence="1 2" key="1">
    <citation type="submission" date="2019-10" db="EMBL/GenBank/DDBJ databases">
        <title>Genomic and transcriptomic insights into the perfect genentic adaptation of a filamentous nitrogen-fixing cyanobacterium to rice fields.</title>
        <authorList>
            <person name="Chen Z."/>
        </authorList>
    </citation>
    <scope>NUCLEOTIDE SEQUENCE [LARGE SCALE GENOMIC DNA]</scope>
    <source>
        <strain evidence="1">CCNUC1</strain>
    </source>
</reference>
<dbReference type="EMBL" id="CP045226">
    <property type="protein sequence ID" value="QFS47376.1"/>
    <property type="molecule type" value="Genomic_DNA"/>
</dbReference>
<sequence>MVLLSANSKLFWLIASTSDGLQVGTALLTGDFGLFQHLSFSCM</sequence>
<keyword evidence="2" id="KW-1185">Reference proteome</keyword>
<evidence type="ECO:0000313" key="1">
    <source>
        <dbReference type="EMBL" id="QFS47376.1"/>
    </source>
</evidence>
<accession>A0A5P8W521</accession>
<dbReference type="Proteomes" id="UP000326678">
    <property type="component" value="Chromosome Gxm1"/>
</dbReference>
<name>A0A5P8W521_9NOSO</name>
<dbReference type="KEGG" id="nsh:GXM_04868"/>
<organism evidence="1 2">
    <name type="scientific">Nostoc sphaeroides CCNUC1</name>
    <dbReference type="NCBI Taxonomy" id="2653204"/>
    <lineage>
        <taxon>Bacteria</taxon>
        <taxon>Bacillati</taxon>
        <taxon>Cyanobacteriota</taxon>
        <taxon>Cyanophyceae</taxon>
        <taxon>Nostocales</taxon>
        <taxon>Nostocaceae</taxon>
        <taxon>Nostoc</taxon>
    </lineage>
</organism>
<dbReference type="AlphaFoldDB" id="A0A5P8W521"/>
<evidence type="ECO:0000313" key="2">
    <source>
        <dbReference type="Proteomes" id="UP000326678"/>
    </source>
</evidence>
<gene>
    <name evidence="1" type="ORF">GXM_04868</name>
</gene>